<evidence type="ECO:0000313" key="3">
    <source>
        <dbReference type="EMBL" id="KDA00570.1"/>
    </source>
</evidence>
<name>A0A062VDH5_9PROT</name>
<evidence type="ECO:0000256" key="1">
    <source>
        <dbReference type="ARBA" id="ARBA00010282"/>
    </source>
</evidence>
<sequence length="139" mass="15207">MSIQDAAADIREEFSWLEDWEARYAHIIDLGKQNPPLNAEERTEENKVRGCASQVWMVTRIENGQIKVRAESDAMIVSGLIALLIRLYSGSDLKEAAAFDAESFLDEIGVKGALTAQRSNGLASMLARIRRDAGAALAG</sequence>
<dbReference type="Gene3D" id="3.90.1010.10">
    <property type="match status" value="1"/>
</dbReference>
<dbReference type="Pfam" id="PF02657">
    <property type="entry name" value="SufE"/>
    <property type="match status" value="1"/>
</dbReference>
<comment type="caution">
    <text evidence="3">The sequence shown here is derived from an EMBL/GenBank/DDBJ whole genome shotgun (WGS) entry which is preliminary data.</text>
</comment>
<dbReference type="AlphaFoldDB" id="A0A062VDH5"/>
<dbReference type="Proteomes" id="UP000027100">
    <property type="component" value="Unassembled WGS sequence"/>
</dbReference>
<protein>
    <submittedName>
        <fullName evidence="3">SufE family Fe-S metabolism protein</fullName>
    </submittedName>
</protein>
<dbReference type="PANTHER" id="PTHR43597:SF5">
    <property type="entry name" value="SUFE-LIKE PROTEIN 2, CHLOROPLASTIC"/>
    <property type="match status" value="1"/>
</dbReference>
<dbReference type="OrthoDB" id="9799320at2"/>
<keyword evidence="4" id="KW-1185">Reference proteome</keyword>
<gene>
    <name evidence="3" type="ORF">HPO_01035</name>
</gene>
<dbReference type="RefSeq" id="WP_114106980.1">
    <property type="nucleotide sequence ID" value="NZ_ARYM01000001.1"/>
</dbReference>
<organism evidence="3 4">
    <name type="scientific">Hyphomonas polymorpha PS728</name>
    <dbReference type="NCBI Taxonomy" id="1280954"/>
    <lineage>
        <taxon>Bacteria</taxon>
        <taxon>Pseudomonadati</taxon>
        <taxon>Pseudomonadota</taxon>
        <taxon>Alphaproteobacteria</taxon>
        <taxon>Hyphomonadales</taxon>
        <taxon>Hyphomonadaceae</taxon>
        <taxon>Hyphomonas</taxon>
    </lineage>
</organism>
<reference evidence="3 4" key="1">
    <citation type="journal article" date="2014" name="Antonie Van Leeuwenhoek">
        <title>Hyphomonas beringensis sp. nov. and Hyphomonas chukchiensis sp. nov., isolated from surface seawater of the Bering Sea and Chukchi Sea.</title>
        <authorList>
            <person name="Li C."/>
            <person name="Lai Q."/>
            <person name="Li G."/>
            <person name="Dong C."/>
            <person name="Wang J."/>
            <person name="Liao Y."/>
            <person name="Shao Z."/>
        </authorList>
    </citation>
    <scope>NUCLEOTIDE SEQUENCE [LARGE SCALE GENOMIC DNA]</scope>
    <source>
        <strain evidence="3 4">PS728</strain>
    </source>
</reference>
<evidence type="ECO:0000259" key="2">
    <source>
        <dbReference type="Pfam" id="PF02657"/>
    </source>
</evidence>
<comment type="similarity">
    <text evidence="1">Belongs to the SufE family.</text>
</comment>
<dbReference type="InterPro" id="IPR003808">
    <property type="entry name" value="Fe-S_metab-assoc_dom"/>
</dbReference>
<evidence type="ECO:0000313" key="4">
    <source>
        <dbReference type="Proteomes" id="UP000027100"/>
    </source>
</evidence>
<dbReference type="STRING" id="1280954.HPO_01035"/>
<feature type="domain" description="Fe-S metabolism associated" evidence="2">
    <location>
        <begin position="12"/>
        <end position="131"/>
    </location>
</feature>
<dbReference type="EMBL" id="ARYM01000001">
    <property type="protein sequence ID" value="KDA00570.1"/>
    <property type="molecule type" value="Genomic_DNA"/>
</dbReference>
<dbReference type="eggNOG" id="COG2166">
    <property type="taxonomic scope" value="Bacteria"/>
</dbReference>
<dbReference type="PATRIC" id="fig|1280954.3.peg.212"/>
<proteinExistence type="inferred from homology"/>
<dbReference type="PANTHER" id="PTHR43597">
    <property type="entry name" value="SULFUR ACCEPTOR PROTEIN CSDE"/>
    <property type="match status" value="1"/>
</dbReference>
<dbReference type="SUPFAM" id="SSF82649">
    <property type="entry name" value="SufE/NifU"/>
    <property type="match status" value="1"/>
</dbReference>
<accession>A0A062VDH5</accession>